<dbReference type="AlphaFoldDB" id="G9EIW7"/>
<organism evidence="1 2">
    <name type="scientific">Legionella drancourtii LLAP12</name>
    <dbReference type="NCBI Taxonomy" id="658187"/>
    <lineage>
        <taxon>Bacteria</taxon>
        <taxon>Pseudomonadati</taxon>
        <taxon>Pseudomonadota</taxon>
        <taxon>Gammaproteobacteria</taxon>
        <taxon>Legionellales</taxon>
        <taxon>Legionellaceae</taxon>
        <taxon>Legionella</taxon>
    </lineage>
</organism>
<gene>
    <name evidence="1" type="ORF">LDG_5124</name>
</gene>
<accession>G9EIW7</accession>
<evidence type="ECO:0000313" key="1">
    <source>
        <dbReference type="EMBL" id="EHL32885.1"/>
    </source>
</evidence>
<dbReference type="EMBL" id="JH413793">
    <property type="protein sequence ID" value="EHL32885.1"/>
    <property type="molecule type" value="Genomic_DNA"/>
</dbReference>
<dbReference type="Proteomes" id="UP000002770">
    <property type="component" value="Unassembled WGS sequence"/>
</dbReference>
<keyword evidence="2" id="KW-1185">Reference proteome</keyword>
<dbReference type="HOGENOM" id="CLU_3312027_0_0_6"/>
<proteinExistence type="predicted"/>
<protein>
    <submittedName>
        <fullName evidence="1">Uncharacterized protein</fullName>
    </submittedName>
</protein>
<dbReference type="InParanoid" id="G9EIW7"/>
<reference evidence="1 2" key="1">
    <citation type="journal article" date="2011" name="BMC Genomics">
        <title>Insight into cross-talk between intra-amoebal pathogens.</title>
        <authorList>
            <person name="Gimenez G."/>
            <person name="Bertelli C."/>
            <person name="Moliner C."/>
            <person name="Robert C."/>
            <person name="Raoult D."/>
            <person name="Fournier P.E."/>
            <person name="Greub G."/>
        </authorList>
    </citation>
    <scope>NUCLEOTIDE SEQUENCE [LARGE SCALE GENOMIC DNA]</scope>
    <source>
        <strain evidence="1 2">LLAP12</strain>
    </source>
</reference>
<name>G9EIW7_9GAMM</name>
<sequence length="39" mass="4692">MSQNSLFRQEVIDNKRYAHWGDLPPISKTPCFTFNEEYE</sequence>
<evidence type="ECO:0000313" key="2">
    <source>
        <dbReference type="Proteomes" id="UP000002770"/>
    </source>
</evidence>